<organism evidence="2 3">
    <name type="scientific">Microbacterium caowuchunii</name>
    <dbReference type="NCBI Taxonomy" id="2614638"/>
    <lineage>
        <taxon>Bacteria</taxon>
        <taxon>Bacillati</taxon>
        <taxon>Actinomycetota</taxon>
        <taxon>Actinomycetes</taxon>
        <taxon>Micrococcales</taxon>
        <taxon>Microbacteriaceae</taxon>
        <taxon>Microbacterium</taxon>
    </lineage>
</organism>
<gene>
    <name evidence="2" type="ORF">F6B40_08805</name>
</gene>
<accession>A0A5N0TH91</accession>
<protein>
    <submittedName>
        <fullName evidence="2">Uncharacterized protein</fullName>
    </submittedName>
</protein>
<dbReference type="RefSeq" id="WP_150893145.1">
    <property type="nucleotide sequence ID" value="NZ_VYUY01000009.1"/>
</dbReference>
<name>A0A5N0TH91_9MICO</name>
<keyword evidence="3" id="KW-1185">Reference proteome</keyword>
<dbReference type="Proteomes" id="UP000326838">
    <property type="component" value="Unassembled WGS sequence"/>
</dbReference>
<keyword evidence="1" id="KW-0472">Membrane</keyword>
<evidence type="ECO:0000313" key="3">
    <source>
        <dbReference type="Proteomes" id="UP000326838"/>
    </source>
</evidence>
<evidence type="ECO:0000256" key="1">
    <source>
        <dbReference type="SAM" id="Phobius"/>
    </source>
</evidence>
<keyword evidence="1" id="KW-1133">Transmembrane helix</keyword>
<dbReference type="AlphaFoldDB" id="A0A5N0TH91"/>
<reference evidence="3" key="1">
    <citation type="submission" date="2019-09" db="EMBL/GenBank/DDBJ databases">
        <title>Mumia zhuanghuii sp. nov. isolated from the intestinal contents of plateau pika (Ochotona curzoniae) in the Qinghai-Tibet plateau of China.</title>
        <authorList>
            <person name="Tian Z."/>
        </authorList>
    </citation>
    <scope>NUCLEOTIDE SEQUENCE [LARGE SCALE GENOMIC DNA]</scope>
    <source>
        <strain evidence="3">L-033</strain>
    </source>
</reference>
<evidence type="ECO:0000313" key="2">
    <source>
        <dbReference type="EMBL" id="KAA9133838.1"/>
    </source>
</evidence>
<proteinExistence type="predicted"/>
<comment type="caution">
    <text evidence="2">The sequence shown here is derived from an EMBL/GenBank/DDBJ whole genome shotgun (WGS) entry which is preliminary data.</text>
</comment>
<dbReference type="EMBL" id="VYUY01000009">
    <property type="protein sequence ID" value="KAA9133838.1"/>
    <property type="molecule type" value="Genomic_DNA"/>
</dbReference>
<feature type="transmembrane region" description="Helical" evidence="1">
    <location>
        <begin position="20"/>
        <end position="53"/>
    </location>
</feature>
<keyword evidence="1" id="KW-0812">Transmembrane</keyword>
<sequence>MTTPGTGWPRGRTTWILGTVLLFAAGVLIGILLGSVWIGVLIAAAVSVGWLLAYESWRGRNVGIYDRDDDGAQL</sequence>